<dbReference type="OrthoDB" id="288590at2759"/>
<evidence type="ECO:0000256" key="3">
    <source>
        <dbReference type="ARBA" id="ARBA00023002"/>
    </source>
</evidence>
<dbReference type="InterPro" id="IPR026992">
    <property type="entry name" value="DIOX_N"/>
</dbReference>
<comment type="caution">
    <text evidence="7">The sequence shown here is derived from an EMBL/GenBank/DDBJ whole genome shotgun (WGS) entry which is preliminary data.</text>
</comment>
<dbReference type="InterPro" id="IPR044861">
    <property type="entry name" value="IPNS-like_FE2OG_OXY"/>
</dbReference>
<dbReference type="SUPFAM" id="SSF51197">
    <property type="entry name" value="Clavaminate synthase-like"/>
    <property type="match status" value="1"/>
</dbReference>
<keyword evidence="8" id="KW-1185">Reference proteome</keyword>
<dbReference type="EMBL" id="LFYR01002138">
    <property type="protein sequence ID" value="KMZ56826.1"/>
    <property type="molecule type" value="Genomic_DNA"/>
</dbReference>
<dbReference type="InterPro" id="IPR027443">
    <property type="entry name" value="IPNS-like_sf"/>
</dbReference>
<gene>
    <name evidence="7" type="ORF">ZOSMA_91G00930</name>
</gene>
<evidence type="ECO:0000313" key="7">
    <source>
        <dbReference type="EMBL" id="KMZ56826.1"/>
    </source>
</evidence>
<dbReference type="InterPro" id="IPR005123">
    <property type="entry name" value="Oxoglu/Fe-dep_dioxygenase_dom"/>
</dbReference>
<evidence type="ECO:0000256" key="1">
    <source>
        <dbReference type="ARBA" id="ARBA00008056"/>
    </source>
</evidence>
<name>A0A0K9NJ77_ZOSMR</name>
<comment type="similarity">
    <text evidence="1 5">Belongs to the iron/ascorbate-dependent oxidoreductase family.</text>
</comment>
<evidence type="ECO:0000256" key="5">
    <source>
        <dbReference type="RuleBase" id="RU003682"/>
    </source>
</evidence>
<organism evidence="7 8">
    <name type="scientific">Zostera marina</name>
    <name type="common">Eelgrass</name>
    <dbReference type="NCBI Taxonomy" id="29655"/>
    <lineage>
        <taxon>Eukaryota</taxon>
        <taxon>Viridiplantae</taxon>
        <taxon>Streptophyta</taxon>
        <taxon>Embryophyta</taxon>
        <taxon>Tracheophyta</taxon>
        <taxon>Spermatophyta</taxon>
        <taxon>Magnoliopsida</taxon>
        <taxon>Liliopsida</taxon>
        <taxon>Zosteraceae</taxon>
        <taxon>Zostera</taxon>
    </lineage>
</organism>
<sequence length="351" mass="40791">MTTKEVERVQVISERKNGSPPECFIHNESDRPNLDPPLGTIPIIDFSYVESKDLDQRCLEDSKLRSASSNWGIFQVVGHGIPTSYMEEIRNIQRLFFKQSIEEKQKYAIDWTIPEYTEGYGSDVVLSDDQILNWNDKLHLNVYPEKVRNMDRWPRKPETFKEKILEFDEKVMIIMDEIFKSLARSLGLDEFYFINNGTKGRTMWRFNYYPSCSKPDLVLGLKIHTDATFLTILLLDDKVPGLQVFNDEFGWVKVPIRPDALVVVLGDEIQIMSNGVYKSVIHKVVTNSEQERISLAIFVLSEPEKEIGPIDELIEEGEPRLYRKIMAKRFLEHAFSNYSKGKPHIDDFMKV</sequence>
<keyword evidence="4 5" id="KW-0408">Iron</keyword>
<evidence type="ECO:0000313" key="8">
    <source>
        <dbReference type="Proteomes" id="UP000036987"/>
    </source>
</evidence>
<dbReference type="Gene3D" id="2.60.120.330">
    <property type="entry name" value="B-lactam Antibiotic, Isopenicillin N Synthase, Chain"/>
    <property type="match status" value="1"/>
</dbReference>
<dbReference type="PROSITE" id="PS51471">
    <property type="entry name" value="FE2OG_OXY"/>
    <property type="match status" value="1"/>
</dbReference>
<accession>A0A0K9NJ77</accession>
<dbReference type="AlphaFoldDB" id="A0A0K9NJ77"/>
<dbReference type="STRING" id="29655.A0A0K9NJ77"/>
<evidence type="ECO:0000256" key="4">
    <source>
        <dbReference type="ARBA" id="ARBA00023004"/>
    </source>
</evidence>
<dbReference type="InterPro" id="IPR050295">
    <property type="entry name" value="Plant_2OG-oxidoreductases"/>
</dbReference>
<dbReference type="Proteomes" id="UP000036987">
    <property type="component" value="Unassembled WGS sequence"/>
</dbReference>
<dbReference type="Pfam" id="PF14226">
    <property type="entry name" value="DIOX_N"/>
    <property type="match status" value="1"/>
</dbReference>
<dbReference type="OMA" id="HEGLDGH"/>
<keyword evidence="2 5" id="KW-0479">Metal-binding</keyword>
<reference evidence="8" key="1">
    <citation type="journal article" date="2016" name="Nature">
        <title>The genome of the seagrass Zostera marina reveals angiosperm adaptation to the sea.</title>
        <authorList>
            <person name="Olsen J.L."/>
            <person name="Rouze P."/>
            <person name="Verhelst B."/>
            <person name="Lin Y.-C."/>
            <person name="Bayer T."/>
            <person name="Collen J."/>
            <person name="Dattolo E."/>
            <person name="De Paoli E."/>
            <person name="Dittami S."/>
            <person name="Maumus F."/>
            <person name="Michel G."/>
            <person name="Kersting A."/>
            <person name="Lauritano C."/>
            <person name="Lohaus R."/>
            <person name="Toepel M."/>
            <person name="Tonon T."/>
            <person name="Vanneste K."/>
            <person name="Amirebrahimi M."/>
            <person name="Brakel J."/>
            <person name="Bostroem C."/>
            <person name="Chovatia M."/>
            <person name="Grimwood J."/>
            <person name="Jenkins J.W."/>
            <person name="Jueterbock A."/>
            <person name="Mraz A."/>
            <person name="Stam W.T."/>
            <person name="Tice H."/>
            <person name="Bornberg-Bauer E."/>
            <person name="Green P.J."/>
            <person name="Pearson G.A."/>
            <person name="Procaccini G."/>
            <person name="Duarte C.M."/>
            <person name="Schmutz J."/>
            <person name="Reusch T.B.H."/>
            <person name="Van de Peer Y."/>
        </authorList>
    </citation>
    <scope>NUCLEOTIDE SEQUENCE [LARGE SCALE GENOMIC DNA]</scope>
    <source>
        <strain evidence="8">cv. Finnish</strain>
    </source>
</reference>
<feature type="domain" description="Fe2OG dioxygenase" evidence="6">
    <location>
        <begin position="200"/>
        <end position="301"/>
    </location>
</feature>
<protein>
    <recommendedName>
        <fullName evidence="6">Fe2OG dioxygenase domain-containing protein</fullName>
    </recommendedName>
</protein>
<dbReference type="PANTHER" id="PTHR47991">
    <property type="entry name" value="OXOGLUTARATE/IRON-DEPENDENT DIOXYGENASE"/>
    <property type="match status" value="1"/>
</dbReference>
<keyword evidence="3 5" id="KW-0560">Oxidoreductase</keyword>
<evidence type="ECO:0000256" key="2">
    <source>
        <dbReference type="ARBA" id="ARBA00022723"/>
    </source>
</evidence>
<dbReference type="FunFam" id="2.60.120.330:FF:000079">
    <property type="entry name" value="Protein SRG1"/>
    <property type="match status" value="1"/>
</dbReference>
<dbReference type="Pfam" id="PF03171">
    <property type="entry name" value="2OG-FeII_Oxy"/>
    <property type="match status" value="1"/>
</dbReference>
<dbReference type="GO" id="GO:0046872">
    <property type="term" value="F:metal ion binding"/>
    <property type="evidence" value="ECO:0007669"/>
    <property type="project" value="UniProtKB-KW"/>
</dbReference>
<evidence type="ECO:0000259" key="6">
    <source>
        <dbReference type="PROSITE" id="PS51471"/>
    </source>
</evidence>
<dbReference type="GO" id="GO:0016491">
    <property type="term" value="F:oxidoreductase activity"/>
    <property type="evidence" value="ECO:0007669"/>
    <property type="project" value="UniProtKB-KW"/>
</dbReference>
<proteinExistence type="inferred from homology"/>